<reference evidence="2" key="1">
    <citation type="journal article" date="2019" name="Int. J. Syst. Evol. Microbiol.">
        <title>The Global Catalogue of Microorganisms (GCM) 10K type strain sequencing project: providing services to taxonomists for standard genome sequencing and annotation.</title>
        <authorList>
            <consortium name="The Broad Institute Genomics Platform"/>
            <consortium name="The Broad Institute Genome Sequencing Center for Infectious Disease"/>
            <person name="Wu L."/>
            <person name="Ma J."/>
        </authorList>
    </citation>
    <scope>NUCLEOTIDE SEQUENCE [LARGE SCALE GENOMIC DNA]</scope>
    <source>
        <strain evidence="2">KCTC 33575</strain>
    </source>
</reference>
<dbReference type="NCBIfam" id="NF047360">
    <property type="entry name" value="tail_chap_PVL"/>
    <property type="match status" value="1"/>
</dbReference>
<accession>A0ABW5WQZ0</accession>
<dbReference type="RefSeq" id="WP_377771060.1">
    <property type="nucleotide sequence ID" value="NZ_JBHUOQ010000001.1"/>
</dbReference>
<name>A0ABW5WQZ0_9STAP</name>
<proteinExistence type="predicted"/>
<dbReference type="Pfam" id="PF23857">
    <property type="entry name" value="Phage_TAC_19"/>
    <property type="match status" value="1"/>
</dbReference>
<evidence type="ECO:0000313" key="2">
    <source>
        <dbReference type="Proteomes" id="UP001597519"/>
    </source>
</evidence>
<evidence type="ECO:0000313" key="1">
    <source>
        <dbReference type="EMBL" id="MFD2829236.1"/>
    </source>
</evidence>
<dbReference type="InterPro" id="IPR057006">
    <property type="entry name" value="Phage_TAC_19"/>
</dbReference>
<keyword evidence="2" id="KW-1185">Reference proteome</keyword>
<organism evidence="1 2">
    <name type="scientific">Corticicoccus populi</name>
    <dbReference type="NCBI Taxonomy" id="1812821"/>
    <lineage>
        <taxon>Bacteria</taxon>
        <taxon>Bacillati</taxon>
        <taxon>Bacillota</taxon>
        <taxon>Bacilli</taxon>
        <taxon>Bacillales</taxon>
        <taxon>Staphylococcaceae</taxon>
        <taxon>Corticicoccus</taxon>
    </lineage>
</organism>
<comment type="caution">
    <text evidence="1">The sequence shown here is derived from an EMBL/GenBank/DDBJ whole genome shotgun (WGS) entry which is preliminary data.</text>
</comment>
<protein>
    <submittedName>
        <fullName evidence="1">Phage tail assembly chaperone G</fullName>
    </submittedName>
</protein>
<gene>
    <name evidence="1" type="primary">gpG</name>
    <name evidence="1" type="ORF">ACFSX4_02075</name>
</gene>
<dbReference type="EMBL" id="JBHUOQ010000001">
    <property type="protein sequence ID" value="MFD2829236.1"/>
    <property type="molecule type" value="Genomic_DNA"/>
</dbReference>
<sequence length="111" mass="12878">MAKTTHRKITLLIDGEEKTFYSKFASARNVFKAQDLFKKMETNEDEQEAIMEVLNFLAKDIYHDEFTADDVLDGTDSAEFMTMVQDQLIAVMTKDVKETKDFLIQQQAKKK</sequence>
<dbReference type="Proteomes" id="UP001597519">
    <property type="component" value="Unassembled WGS sequence"/>
</dbReference>